<reference evidence="2" key="1">
    <citation type="submission" date="2022-06" db="EMBL/GenBank/DDBJ databases">
        <title>Rothia sp. isolated from sandalwood seedling.</title>
        <authorList>
            <person name="Tuikhar N."/>
            <person name="Kirdat K."/>
            <person name="Thorat V."/>
            <person name="Swetha P."/>
            <person name="Padma S."/>
            <person name="Sundararaj R."/>
            <person name="Yadav A."/>
        </authorList>
    </citation>
    <scope>NUCLEOTIDE SEQUENCE</scope>
    <source>
        <strain evidence="2">AR01</strain>
    </source>
</reference>
<accession>A0A9X2HCS2</accession>
<organism evidence="2 3">
    <name type="scientific">Rothia santali</name>
    <dbReference type="NCBI Taxonomy" id="2949643"/>
    <lineage>
        <taxon>Bacteria</taxon>
        <taxon>Bacillati</taxon>
        <taxon>Actinomycetota</taxon>
        <taxon>Actinomycetes</taxon>
        <taxon>Micrococcales</taxon>
        <taxon>Micrococcaceae</taxon>
        <taxon>Rothia</taxon>
    </lineage>
</organism>
<feature type="region of interest" description="Disordered" evidence="1">
    <location>
        <begin position="155"/>
        <end position="177"/>
    </location>
</feature>
<feature type="compositionally biased region" description="Basic residues" evidence="1">
    <location>
        <begin position="167"/>
        <end position="177"/>
    </location>
</feature>
<protein>
    <submittedName>
        <fullName evidence="2">Dehydrogenase</fullName>
    </submittedName>
</protein>
<evidence type="ECO:0000313" key="2">
    <source>
        <dbReference type="EMBL" id="MCP3425337.1"/>
    </source>
</evidence>
<comment type="caution">
    <text evidence="2">The sequence shown here is derived from an EMBL/GenBank/DDBJ whole genome shotgun (WGS) entry which is preliminary data.</text>
</comment>
<dbReference type="EMBL" id="JANAFB010000008">
    <property type="protein sequence ID" value="MCP3425337.1"/>
    <property type="molecule type" value="Genomic_DNA"/>
</dbReference>
<keyword evidence="3" id="KW-1185">Reference proteome</keyword>
<proteinExistence type="predicted"/>
<dbReference type="AlphaFoldDB" id="A0A9X2HCS2"/>
<gene>
    <name evidence="2" type="ORF">NBM05_04700</name>
</gene>
<evidence type="ECO:0000313" key="3">
    <source>
        <dbReference type="Proteomes" id="UP001139502"/>
    </source>
</evidence>
<dbReference type="Proteomes" id="UP001139502">
    <property type="component" value="Unassembled WGS sequence"/>
</dbReference>
<sequence length="177" mass="19341">MGLKDFVQTRRDNAELGQGVWRRAHDRFRRGLDRFHQILERVDEGPLLEALVPAANRLADLLPDVREIAASAHRLAPSESTDVPASPDGRYADLHRALSKAGNSVAQCAEALAMLRCGGSCAGNGCPSIESVERRITAVEEQLLEARRLLRVAEHPPLGAPEPPHAVSRKLHGSRRA</sequence>
<evidence type="ECO:0000256" key="1">
    <source>
        <dbReference type="SAM" id="MobiDB-lite"/>
    </source>
</evidence>
<name>A0A9X2HCS2_9MICC</name>
<dbReference type="RefSeq" id="WP_254165482.1">
    <property type="nucleotide sequence ID" value="NZ_JANAFB010000008.1"/>
</dbReference>